<name>A0A2T1HZE1_9HYPH</name>
<feature type="transmembrane region" description="Helical" evidence="6">
    <location>
        <begin position="166"/>
        <end position="185"/>
    </location>
</feature>
<keyword evidence="5 6" id="KW-0472">Membrane</keyword>
<evidence type="ECO:0000256" key="5">
    <source>
        <dbReference type="ARBA" id="ARBA00023136"/>
    </source>
</evidence>
<protein>
    <submittedName>
        <fullName evidence="8">EamA family transporter</fullName>
    </submittedName>
</protein>
<dbReference type="GO" id="GO:0005886">
    <property type="term" value="C:plasma membrane"/>
    <property type="evidence" value="ECO:0007669"/>
    <property type="project" value="UniProtKB-SubCell"/>
</dbReference>
<feature type="transmembrane region" description="Helical" evidence="6">
    <location>
        <begin position="50"/>
        <end position="68"/>
    </location>
</feature>
<keyword evidence="3 6" id="KW-0812">Transmembrane</keyword>
<feature type="transmembrane region" description="Helical" evidence="6">
    <location>
        <begin position="23"/>
        <end position="44"/>
    </location>
</feature>
<dbReference type="InterPro" id="IPR037185">
    <property type="entry name" value="EmrE-like"/>
</dbReference>
<evidence type="ECO:0000256" key="1">
    <source>
        <dbReference type="ARBA" id="ARBA00004651"/>
    </source>
</evidence>
<comment type="subcellular location">
    <subcellularLocation>
        <location evidence="1">Cell membrane</location>
        <topology evidence="1">Multi-pass membrane protein</topology>
    </subcellularLocation>
</comment>
<dbReference type="InterPro" id="IPR000620">
    <property type="entry name" value="EamA_dom"/>
</dbReference>
<evidence type="ECO:0000313" key="8">
    <source>
        <dbReference type="EMBL" id="PSC06948.1"/>
    </source>
</evidence>
<keyword evidence="4 6" id="KW-1133">Transmembrane helix</keyword>
<reference evidence="9" key="1">
    <citation type="submission" date="2018-03" db="EMBL/GenBank/DDBJ databases">
        <authorList>
            <person name="Sun L."/>
            <person name="Liu H."/>
            <person name="Chen W."/>
            <person name="Huang K."/>
            <person name="Liu W."/>
            <person name="Gao X."/>
        </authorList>
    </citation>
    <scope>NUCLEOTIDE SEQUENCE [LARGE SCALE GENOMIC DNA]</scope>
    <source>
        <strain evidence="9">SH9</strain>
    </source>
</reference>
<dbReference type="SUPFAM" id="SSF103481">
    <property type="entry name" value="Multidrug resistance efflux transporter EmrE"/>
    <property type="match status" value="2"/>
</dbReference>
<dbReference type="PANTHER" id="PTHR42920">
    <property type="entry name" value="OS03G0707200 PROTEIN-RELATED"/>
    <property type="match status" value="1"/>
</dbReference>
<feature type="transmembrane region" description="Helical" evidence="6">
    <location>
        <begin position="263"/>
        <end position="282"/>
    </location>
</feature>
<dbReference type="InterPro" id="IPR051258">
    <property type="entry name" value="Diverse_Substrate_Transporter"/>
</dbReference>
<feature type="transmembrane region" description="Helical" evidence="6">
    <location>
        <begin position="197"/>
        <end position="221"/>
    </location>
</feature>
<gene>
    <name evidence="8" type="ORF">SLNSH_00760</name>
</gene>
<evidence type="ECO:0000256" key="3">
    <source>
        <dbReference type="ARBA" id="ARBA00022692"/>
    </source>
</evidence>
<comment type="caution">
    <text evidence="8">The sequence shown here is derived from an EMBL/GenBank/DDBJ whole genome shotgun (WGS) entry which is preliminary data.</text>
</comment>
<evidence type="ECO:0000259" key="7">
    <source>
        <dbReference type="Pfam" id="PF00892"/>
    </source>
</evidence>
<dbReference type="OrthoDB" id="9806889at2"/>
<feature type="domain" description="EamA" evidence="7">
    <location>
        <begin position="170"/>
        <end position="303"/>
    </location>
</feature>
<proteinExistence type="predicted"/>
<keyword evidence="9" id="KW-1185">Reference proteome</keyword>
<keyword evidence="2" id="KW-1003">Cell membrane</keyword>
<dbReference type="Proteomes" id="UP000239772">
    <property type="component" value="Unassembled WGS sequence"/>
</dbReference>
<feature type="transmembrane region" description="Helical" evidence="6">
    <location>
        <begin position="233"/>
        <end position="251"/>
    </location>
</feature>
<feature type="transmembrane region" description="Helical" evidence="6">
    <location>
        <begin position="288"/>
        <end position="304"/>
    </location>
</feature>
<evidence type="ECO:0000256" key="6">
    <source>
        <dbReference type="SAM" id="Phobius"/>
    </source>
</evidence>
<sequence>MIRDGEACVQEAIVNRLLWGRPYVLLGLTMLMWGANAVAGRMAVGQVSPMVLTSGRWVISCVILLIFARRQFIQDWPALKPRWLMLTCMGALGFTAFNALFYEAAHYTGAVNLTIIQGAIPVLVLIGARITFGVPISPMQVVGMVVTVVGVLVLASRGSLDELLALRFNIGDLWMIVACVFYAFYTLGLRQRPNVSGIGLFTFMAGVAFLTSLPLLGLEAWRGQIQWPTTKGWLVTAYVGIAPSLLAQIFFMRGVQLIGPGRAGLFVNLVPVFGAFLAVLILGEPFGLSSAAALALVLGGIFIAERLGKR</sequence>
<evidence type="ECO:0000256" key="4">
    <source>
        <dbReference type="ARBA" id="ARBA00022989"/>
    </source>
</evidence>
<dbReference type="AlphaFoldDB" id="A0A2T1HZE1"/>
<feature type="domain" description="EamA" evidence="7">
    <location>
        <begin position="24"/>
        <end position="154"/>
    </location>
</feature>
<feature type="transmembrane region" description="Helical" evidence="6">
    <location>
        <begin position="141"/>
        <end position="160"/>
    </location>
</feature>
<accession>A0A2T1HZE1</accession>
<feature type="transmembrane region" description="Helical" evidence="6">
    <location>
        <begin position="114"/>
        <end position="134"/>
    </location>
</feature>
<organism evidence="8 9">
    <name type="scientific">Alsobacter soli</name>
    <dbReference type="NCBI Taxonomy" id="2109933"/>
    <lineage>
        <taxon>Bacteria</taxon>
        <taxon>Pseudomonadati</taxon>
        <taxon>Pseudomonadota</taxon>
        <taxon>Alphaproteobacteria</taxon>
        <taxon>Hyphomicrobiales</taxon>
        <taxon>Alsobacteraceae</taxon>
        <taxon>Alsobacter</taxon>
    </lineage>
</organism>
<dbReference type="EMBL" id="PVZS01000001">
    <property type="protein sequence ID" value="PSC06948.1"/>
    <property type="molecule type" value="Genomic_DNA"/>
</dbReference>
<feature type="transmembrane region" description="Helical" evidence="6">
    <location>
        <begin position="83"/>
        <end position="102"/>
    </location>
</feature>
<evidence type="ECO:0000313" key="9">
    <source>
        <dbReference type="Proteomes" id="UP000239772"/>
    </source>
</evidence>
<evidence type="ECO:0000256" key="2">
    <source>
        <dbReference type="ARBA" id="ARBA00022475"/>
    </source>
</evidence>
<dbReference type="Pfam" id="PF00892">
    <property type="entry name" value="EamA"/>
    <property type="match status" value="2"/>
</dbReference>
<dbReference type="PANTHER" id="PTHR42920:SF11">
    <property type="entry name" value="INNER MEMBRANE PROTEIN YTFF"/>
    <property type="match status" value="1"/>
</dbReference>